<dbReference type="InterPro" id="IPR036691">
    <property type="entry name" value="Endo/exonu/phosph_ase_sf"/>
</dbReference>
<organism evidence="1 2">
    <name type="scientific">Zopfia rhizophila CBS 207.26</name>
    <dbReference type="NCBI Taxonomy" id="1314779"/>
    <lineage>
        <taxon>Eukaryota</taxon>
        <taxon>Fungi</taxon>
        <taxon>Dikarya</taxon>
        <taxon>Ascomycota</taxon>
        <taxon>Pezizomycotina</taxon>
        <taxon>Dothideomycetes</taxon>
        <taxon>Dothideomycetes incertae sedis</taxon>
        <taxon>Zopfiaceae</taxon>
        <taxon>Zopfia</taxon>
    </lineage>
</organism>
<name>A0A6A6EUK5_9PEZI</name>
<accession>A0A6A6EUK5</accession>
<dbReference type="Gene3D" id="3.60.10.10">
    <property type="entry name" value="Endonuclease/exonuclease/phosphatase"/>
    <property type="match status" value="1"/>
</dbReference>
<dbReference type="AlphaFoldDB" id="A0A6A6EUK5"/>
<protein>
    <recommendedName>
        <fullName evidence="3">Endonuclease/exonuclease/phosphatase domain-containing protein</fullName>
    </recommendedName>
</protein>
<gene>
    <name evidence="1" type="ORF">K469DRAFT_546755</name>
</gene>
<evidence type="ECO:0000313" key="2">
    <source>
        <dbReference type="Proteomes" id="UP000800200"/>
    </source>
</evidence>
<reference evidence="1" key="1">
    <citation type="journal article" date="2020" name="Stud. Mycol.">
        <title>101 Dothideomycetes genomes: a test case for predicting lifestyles and emergence of pathogens.</title>
        <authorList>
            <person name="Haridas S."/>
            <person name="Albert R."/>
            <person name="Binder M."/>
            <person name="Bloem J."/>
            <person name="Labutti K."/>
            <person name="Salamov A."/>
            <person name="Andreopoulos B."/>
            <person name="Baker S."/>
            <person name="Barry K."/>
            <person name="Bills G."/>
            <person name="Bluhm B."/>
            <person name="Cannon C."/>
            <person name="Castanera R."/>
            <person name="Culley D."/>
            <person name="Daum C."/>
            <person name="Ezra D."/>
            <person name="Gonzalez J."/>
            <person name="Henrissat B."/>
            <person name="Kuo A."/>
            <person name="Liang C."/>
            <person name="Lipzen A."/>
            <person name="Lutzoni F."/>
            <person name="Magnuson J."/>
            <person name="Mondo S."/>
            <person name="Nolan M."/>
            <person name="Ohm R."/>
            <person name="Pangilinan J."/>
            <person name="Park H.-J."/>
            <person name="Ramirez L."/>
            <person name="Alfaro M."/>
            <person name="Sun H."/>
            <person name="Tritt A."/>
            <person name="Yoshinaga Y."/>
            <person name="Zwiers L.-H."/>
            <person name="Turgeon B."/>
            <person name="Goodwin S."/>
            <person name="Spatafora J."/>
            <person name="Crous P."/>
            <person name="Grigoriev I."/>
        </authorList>
    </citation>
    <scope>NUCLEOTIDE SEQUENCE</scope>
    <source>
        <strain evidence="1">CBS 207.26</strain>
    </source>
</reference>
<evidence type="ECO:0000313" key="1">
    <source>
        <dbReference type="EMBL" id="KAF2194672.1"/>
    </source>
</evidence>
<proteinExistence type="predicted"/>
<feature type="non-terminal residue" evidence="1">
    <location>
        <position position="1"/>
    </location>
</feature>
<keyword evidence="2" id="KW-1185">Reference proteome</keyword>
<dbReference type="SUPFAM" id="SSF56219">
    <property type="entry name" value="DNase I-like"/>
    <property type="match status" value="1"/>
</dbReference>
<dbReference type="Proteomes" id="UP000800200">
    <property type="component" value="Unassembled WGS sequence"/>
</dbReference>
<evidence type="ECO:0008006" key="3">
    <source>
        <dbReference type="Google" id="ProtNLM"/>
    </source>
</evidence>
<dbReference type="EMBL" id="ML994611">
    <property type="protein sequence ID" value="KAF2194672.1"/>
    <property type="molecule type" value="Genomic_DNA"/>
</dbReference>
<sequence length="84" mass="9814">SLIYVNRSLRARQVDVPSSNVTAVEFQIGHRSFLAFLIYVPLIISVCSRNIDLDYILRQVEQTQTRFPTHELIIRGDFNRHDQL</sequence>
<dbReference type="OrthoDB" id="4368687at2759"/>